<dbReference type="InterPro" id="IPR011032">
    <property type="entry name" value="GroES-like_sf"/>
</dbReference>
<accession>A0A1R4IIF8</accession>
<dbReference type="Gene3D" id="3.90.180.10">
    <property type="entry name" value="Medium-chain alcohol dehydrogenases, catalytic domain"/>
    <property type="match status" value="1"/>
</dbReference>
<dbReference type="PROSITE" id="PS00059">
    <property type="entry name" value="ADH_ZINC"/>
    <property type="match status" value="1"/>
</dbReference>
<dbReference type="InterPro" id="IPR013154">
    <property type="entry name" value="ADH-like_N"/>
</dbReference>
<evidence type="ECO:0000256" key="1">
    <source>
        <dbReference type="ARBA" id="ARBA00001947"/>
    </source>
</evidence>
<evidence type="ECO:0000256" key="2">
    <source>
        <dbReference type="ARBA" id="ARBA00008072"/>
    </source>
</evidence>
<keyword evidence="3 6" id="KW-0479">Metal-binding</keyword>
<protein>
    <submittedName>
        <fullName evidence="8">L-idonate 5-dehydrogenase</fullName>
        <ecNumber evidence="8">1.1.1.264</ecNumber>
    </submittedName>
</protein>
<proteinExistence type="inferred from homology"/>
<dbReference type="Pfam" id="PF08240">
    <property type="entry name" value="ADH_N"/>
    <property type="match status" value="1"/>
</dbReference>
<dbReference type="RefSeq" id="WP_087135978.1">
    <property type="nucleotide sequence ID" value="NZ_FUKR01000009.1"/>
</dbReference>
<gene>
    <name evidence="8" type="ORF">FM119_01775</name>
</gene>
<organism evidence="8 9">
    <name type="scientific">Mycetocola reblochoni REB411</name>
    <dbReference type="NCBI Taxonomy" id="1255698"/>
    <lineage>
        <taxon>Bacteria</taxon>
        <taxon>Bacillati</taxon>
        <taxon>Actinomycetota</taxon>
        <taxon>Actinomycetes</taxon>
        <taxon>Micrococcales</taxon>
        <taxon>Microbacteriaceae</taxon>
        <taxon>Mycetocola</taxon>
    </lineage>
</organism>
<dbReference type="PANTHER" id="PTHR43161">
    <property type="entry name" value="SORBITOL DEHYDROGENASE"/>
    <property type="match status" value="1"/>
</dbReference>
<dbReference type="EC" id="1.1.1.264" evidence="8"/>
<dbReference type="InterPro" id="IPR036291">
    <property type="entry name" value="NAD(P)-bd_dom_sf"/>
</dbReference>
<dbReference type="OrthoDB" id="9797931at2"/>
<keyword evidence="4 6" id="KW-0862">Zinc</keyword>
<reference evidence="9" key="1">
    <citation type="submission" date="2017-02" db="EMBL/GenBank/DDBJ databases">
        <authorList>
            <person name="Dridi B."/>
        </authorList>
    </citation>
    <scope>NUCLEOTIDE SEQUENCE [LARGE SCALE GENOMIC DNA]</scope>
    <source>
        <strain evidence="9">EB411</strain>
    </source>
</reference>
<comment type="similarity">
    <text evidence="2 6">Belongs to the zinc-containing alcohol dehydrogenase family.</text>
</comment>
<evidence type="ECO:0000313" key="8">
    <source>
        <dbReference type="EMBL" id="SJN19133.1"/>
    </source>
</evidence>
<dbReference type="GO" id="GO:0050572">
    <property type="term" value="F:L-idonate 5-dehydrogenase [NAD(P)+] activity"/>
    <property type="evidence" value="ECO:0007669"/>
    <property type="project" value="UniProtKB-EC"/>
</dbReference>
<dbReference type="InterPro" id="IPR013149">
    <property type="entry name" value="ADH-like_C"/>
</dbReference>
<dbReference type="Proteomes" id="UP000196778">
    <property type="component" value="Unassembled WGS sequence"/>
</dbReference>
<name>A0A1R4IIF8_9MICO</name>
<comment type="cofactor">
    <cofactor evidence="1 6">
        <name>Zn(2+)</name>
        <dbReference type="ChEBI" id="CHEBI:29105"/>
    </cofactor>
</comment>
<evidence type="ECO:0000256" key="3">
    <source>
        <dbReference type="ARBA" id="ARBA00022723"/>
    </source>
</evidence>
<dbReference type="AlphaFoldDB" id="A0A1R4IIF8"/>
<feature type="domain" description="Enoyl reductase (ER)" evidence="7">
    <location>
        <begin position="9"/>
        <end position="338"/>
    </location>
</feature>
<dbReference type="SUPFAM" id="SSF50129">
    <property type="entry name" value="GroES-like"/>
    <property type="match status" value="1"/>
</dbReference>
<evidence type="ECO:0000313" key="9">
    <source>
        <dbReference type="Proteomes" id="UP000196778"/>
    </source>
</evidence>
<evidence type="ECO:0000256" key="6">
    <source>
        <dbReference type="RuleBase" id="RU361277"/>
    </source>
</evidence>
<dbReference type="InterPro" id="IPR002328">
    <property type="entry name" value="ADH_Zn_CS"/>
</dbReference>
<dbReference type="Pfam" id="PF00107">
    <property type="entry name" value="ADH_zinc_N"/>
    <property type="match status" value="1"/>
</dbReference>
<dbReference type="PANTHER" id="PTHR43161:SF9">
    <property type="entry name" value="SORBITOL DEHYDROGENASE"/>
    <property type="match status" value="1"/>
</dbReference>
<dbReference type="SUPFAM" id="SSF51735">
    <property type="entry name" value="NAD(P)-binding Rossmann-fold domains"/>
    <property type="match status" value="1"/>
</dbReference>
<dbReference type="SMART" id="SM00829">
    <property type="entry name" value="PKS_ER"/>
    <property type="match status" value="1"/>
</dbReference>
<evidence type="ECO:0000259" key="7">
    <source>
        <dbReference type="SMART" id="SM00829"/>
    </source>
</evidence>
<sequence length="351" mass="35731">MKTVYAVTGGGLHLGEAPIPATEPGQVRVRVVYGGICGSDLHYAAHGRNGIYTIEQPLVLGHEIVGIVDAVADDVSDRAVPGQRVAIHPATPTPAPGSRDGAGLRLAYGGSYLGSASTTPHTAGGFAEYLIVRPEQLRILPDGLPLRRAALAEPLAVALHAVALAGEDLVGARVLVAGAGPIGSLVVAVLSARGVTDITVTDLQAAPLETARAVGAARTVLIGTDQAPATDSVDVVIESSGSPRSLASALDWVRRGGTIVQLGLLPAGELSIPLAALVSKEITLQGSQRFDIELDEAVDLLADAARIGAVVSHVLPVDDAVQAFDIAADSAASAKVLLRFGDDPDEAGDGR</sequence>
<dbReference type="Gene3D" id="3.40.50.720">
    <property type="entry name" value="NAD(P)-binding Rossmann-like Domain"/>
    <property type="match status" value="1"/>
</dbReference>
<dbReference type="InterPro" id="IPR020843">
    <property type="entry name" value="ER"/>
</dbReference>
<keyword evidence="5 8" id="KW-0560">Oxidoreductase</keyword>
<dbReference type="GO" id="GO:0008270">
    <property type="term" value="F:zinc ion binding"/>
    <property type="evidence" value="ECO:0007669"/>
    <property type="project" value="InterPro"/>
</dbReference>
<evidence type="ECO:0000256" key="5">
    <source>
        <dbReference type="ARBA" id="ARBA00023002"/>
    </source>
</evidence>
<dbReference type="EMBL" id="FUKR01000009">
    <property type="protein sequence ID" value="SJN19133.1"/>
    <property type="molecule type" value="Genomic_DNA"/>
</dbReference>
<keyword evidence="9" id="KW-1185">Reference proteome</keyword>
<evidence type="ECO:0000256" key="4">
    <source>
        <dbReference type="ARBA" id="ARBA00022833"/>
    </source>
</evidence>